<keyword evidence="5" id="KW-0675">Receptor</keyword>
<dbReference type="InterPro" id="IPR036400">
    <property type="entry name" value="Cyt_B5-like_heme/steroid_sf"/>
</dbReference>
<protein>
    <submittedName>
        <fullName evidence="5">Putative membrane associated progesterone receptor</fullName>
    </submittedName>
</protein>
<proteinExistence type="inferred from homology"/>
<keyword evidence="3" id="KW-0812">Transmembrane</keyword>
<dbReference type="SUPFAM" id="SSF55856">
    <property type="entry name" value="Cytochrome b5-like heme/steroid binding domain"/>
    <property type="match status" value="1"/>
</dbReference>
<dbReference type="InterPro" id="IPR001199">
    <property type="entry name" value="Cyt_B5-like_heme/steroid-bd"/>
</dbReference>
<dbReference type="PANTHER" id="PTHR10281">
    <property type="entry name" value="MEMBRANE-ASSOCIATED PROGESTERONE RECEPTOR COMPONENT-RELATED"/>
    <property type="match status" value="1"/>
</dbReference>
<organism evidence="5">
    <name type="scientific">Culex tarsalis</name>
    <name type="common">Encephalitis mosquito</name>
    <dbReference type="NCBI Taxonomy" id="7177"/>
    <lineage>
        <taxon>Eukaryota</taxon>
        <taxon>Metazoa</taxon>
        <taxon>Ecdysozoa</taxon>
        <taxon>Arthropoda</taxon>
        <taxon>Hexapoda</taxon>
        <taxon>Insecta</taxon>
        <taxon>Pterygota</taxon>
        <taxon>Neoptera</taxon>
        <taxon>Endopterygota</taxon>
        <taxon>Diptera</taxon>
        <taxon>Nematocera</taxon>
        <taxon>Culicoidea</taxon>
        <taxon>Culicidae</taxon>
        <taxon>Culicinae</taxon>
        <taxon>Culicini</taxon>
        <taxon>Culex</taxon>
        <taxon>Culex</taxon>
    </lineage>
</organism>
<accession>A0A1Q3F8M3</accession>
<dbReference type="EMBL" id="GFDL01011182">
    <property type="protein sequence ID" value="JAV23863.1"/>
    <property type="molecule type" value="Transcribed_RNA"/>
</dbReference>
<dbReference type="Pfam" id="PF00173">
    <property type="entry name" value="Cyt-b5"/>
    <property type="match status" value="1"/>
</dbReference>
<keyword evidence="3" id="KW-0472">Membrane</keyword>
<evidence type="ECO:0000259" key="4">
    <source>
        <dbReference type="SMART" id="SM01117"/>
    </source>
</evidence>
<dbReference type="AlphaFoldDB" id="A0A1Q3F8M3"/>
<keyword evidence="3" id="KW-1133">Transmembrane helix</keyword>
<dbReference type="Gene3D" id="3.10.120.10">
    <property type="entry name" value="Cytochrome b5-like heme/steroid binding domain"/>
    <property type="match status" value="1"/>
</dbReference>
<comment type="similarity">
    <text evidence="1">Belongs to the cytochrome b5 family. MAPR subfamily.</text>
</comment>
<dbReference type="SMART" id="SM01117">
    <property type="entry name" value="Cyt-b5"/>
    <property type="match status" value="1"/>
</dbReference>
<evidence type="ECO:0000313" key="5">
    <source>
        <dbReference type="EMBL" id="JAV23863.1"/>
    </source>
</evidence>
<feature type="transmembrane region" description="Helical" evidence="3">
    <location>
        <begin position="29"/>
        <end position="50"/>
    </location>
</feature>
<feature type="domain" description="Cytochrome b5 heme-binding" evidence="4">
    <location>
        <begin position="73"/>
        <end position="171"/>
    </location>
</feature>
<dbReference type="GO" id="GO:0005783">
    <property type="term" value="C:endoplasmic reticulum"/>
    <property type="evidence" value="ECO:0007669"/>
    <property type="project" value="TreeGrafter"/>
</dbReference>
<feature type="compositionally biased region" description="Low complexity" evidence="2">
    <location>
        <begin position="191"/>
        <end position="245"/>
    </location>
</feature>
<name>A0A1Q3F8M3_CULTA</name>
<feature type="region of interest" description="Disordered" evidence="2">
    <location>
        <begin position="173"/>
        <end position="255"/>
    </location>
</feature>
<evidence type="ECO:0000256" key="1">
    <source>
        <dbReference type="ARBA" id="ARBA00038357"/>
    </source>
</evidence>
<dbReference type="InterPro" id="IPR050577">
    <property type="entry name" value="MAPR/NEUFC/NENF-like"/>
</dbReference>
<dbReference type="FunFam" id="3.10.120.10:FF:000003">
    <property type="entry name" value="membrane-associated progesterone receptor component 1"/>
    <property type="match status" value="1"/>
</dbReference>
<sequence>MAEDKIIPETTGDGPSEEVGFLASVINEIIYSPLNLVLVAIITVLVYKILRSRQQPAAAPPPEPELPRLRKDFTVAELRAFDGNQPDGRVLVAVNGSVYDVTKGKRFYGPGGPYAAFGGRDASRGLATFSVTSNDAAEWDDLSDLSAMEMESVREWEMQFKEKYILVGRLLKPGEQPTSYSDEDEDTPNESSTPTAAAATATESTTKPAAAPTTTPSSPKKTTPATTTTTSDAPSKVEEVVAAAAGGDGAKAKDE</sequence>
<dbReference type="GO" id="GO:0016020">
    <property type="term" value="C:membrane"/>
    <property type="evidence" value="ECO:0007669"/>
    <property type="project" value="TreeGrafter"/>
</dbReference>
<evidence type="ECO:0000256" key="3">
    <source>
        <dbReference type="SAM" id="Phobius"/>
    </source>
</evidence>
<dbReference type="PANTHER" id="PTHR10281:SF106">
    <property type="entry name" value="IP06960P-RELATED"/>
    <property type="match status" value="1"/>
</dbReference>
<reference evidence="5" key="1">
    <citation type="submission" date="2017-01" db="EMBL/GenBank/DDBJ databases">
        <title>A deep insight into the sialotranscriptome of adult male and female Cluex tarsalis mosquitoes.</title>
        <authorList>
            <person name="Ribeiro J.M."/>
            <person name="Moreira F."/>
            <person name="Bernard K.A."/>
            <person name="Calvo E."/>
        </authorList>
    </citation>
    <scope>NUCLEOTIDE SEQUENCE</scope>
    <source>
        <strain evidence="5">Kern County</strain>
        <tissue evidence="5">Salivary glands</tissue>
    </source>
</reference>
<evidence type="ECO:0000256" key="2">
    <source>
        <dbReference type="SAM" id="MobiDB-lite"/>
    </source>
</evidence>